<dbReference type="Proteomes" id="UP000179164">
    <property type="component" value="Unassembled WGS sequence"/>
</dbReference>
<accession>A0A1G2B4W2</accession>
<dbReference type="GO" id="GO:0050897">
    <property type="term" value="F:cobalt ion binding"/>
    <property type="evidence" value="ECO:0007669"/>
    <property type="project" value="InterPro"/>
</dbReference>
<keyword evidence="5 13" id="KW-0846">Cobalamin</keyword>
<evidence type="ECO:0000256" key="13">
    <source>
        <dbReference type="RuleBase" id="RU364064"/>
    </source>
</evidence>
<evidence type="ECO:0000256" key="6">
    <source>
        <dbReference type="ARBA" id="ARBA00022634"/>
    </source>
</evidence>
<dbReference type="Pfam" id="PF02867">
    <property type="entry name" value="Ribonuc_red_lgC"/>
    <property type="match status" value="1"/>
</dbReference>
<evidence type="ECO:0000259" key="17">
    <source>
        <dbReference type="Pfam" id="PF12637"/>
    </source>
</evidence>
<dbReference type="Pfam" id="PF08471">
    <property type="entry name" value="Ribonuc_red_2_N"/>
    <property type="match status" value="1"/>
</dbReference>
<dbReference type="NCBIfam" id="TIGR02504">
    <property type="entry name" value="NrdJ_Z"/>
    <property type="match status" value="1"/>
</dbReference>
<evidence type="ECO:0000256" key="5">
    <source>
        <dbReference type="ARBA" id="ARBA00022628"/>
    </source>
</evidence>
<dbReference type="InterPro" id="IPR024434">
    <property type="entry name" value="TSCPD_dom"/>
</dbReference>
<evidence type="ECO:0000259" key="15">
    <source>
        <dbReference type="Pfam" id="PF02867"/>
    </source>
</evidence>
<evidence type="ECO:0000256" key="1">
    <source>
        <dbReference type="ARBA" id="ARBA00001922"/>
    </source>
</evidence>
<dbReference type="PANTHER" id="PTHR43371:SF1">
    <property type="entry name" value="RIBONUCLEOSIDE-DIPHOSPHATE REDUCTASE"/>
    <property type="match status" value="1"/>
</dbReference>
<evidence type="ECO:0000259" key="16">
    <source>
        <dbReference type="Pfam" id="PF08471"/>
    </source>
</evidence>
<dbReference type="InterPro" id="IPR000788">
    <property type="entry name" value="RNR_lg_C"/>
</dbReference>
<reference evidence="18 19" key="1">
    <citation type="journal article" date="2016" name="Nat. Commun.">
        <title>Thousands of microbial genomes shed light on interconnected biogeochemical processes in an aquifer system.</title>
        <authorList>
            <person name="Anantharaman K."/>
            <person name="Brown C.T."/>
            <person name="Hug L.A."/>
            <person name="Sharon I."/>
            <person name="Castelle C.J."/>
            <person name="Probst A.J."/>
            <person name="Thomas B.C."/>
            <person name="Singh A."/>
            <person name="Wilkins M.J."/>
            <person name="Karaoz U."/>
            <person name="Brodie E.L."/>
            <person name="Williams K.H."/>
            <person name="Hubbard S.S."/>
            <person name="Banfield J.F."/>
        </authorList>
    </citation>
    <scope>NUCLEOTIDE SEQUENCE [LARGE SCALE GENOMIC DNA]</scope>
</reference>
<evidence type="ECO:0000256" key="8">
    <source>
        <dbReference type="ARBA" id="ARBA00023002"/>
    </source>
</evidence>
<name>A0A1G2B4W2_9BACT</name>
<dbReference type="AlphaFoldDB" id="A0A1G2B4W2"/>
<dbReference type="InterPro" id="IPR013344">
    <property type="entry name" value="RNR_NrdJ/NrdZ"/>
</dbReference>
<comment type="catalytic activity">
    <reaction evidence="12 13">
        <text>a 2'-deoxyribonucleoside 5'-diphosphate + [thioredoxin]-disulfide + H2O = a ribonucleoside 5'-diphosphate + [thioredoxin]-dithiol</text>
        <dbReference type="Rhea" id="RHEA:23252"/>
        <dbReference type="Rhea" id="RHEA-COMP:10698"/>
        <dbReference type="Rhea" id="RHEA-COMP:10700"/>
        <dbReference type="ChEBI" id="CHEBI:15377"/>
        <dbReference type="ChEBI" id="CHEBI:29950"/>
        <dbReference type="ChEBI" id="CHEBI:50058"/>
        <dbReference type="ChEBI" id="CHEBI:57930"/>
        <dbReference type="ChEBI" id="CHEBI:73316"/>
        <dbReference type="EC" id="1.17.4.1"/>
    </reaction>
</comment>
<dbReference type="PRINTS" id="PR01183">
    <property type="entry name" value="RIBORDTASEM1"/>
</dbReference>
<feature type="domain" description="Ribonucleotide reductase class II vitamin B12-dependent N-terminal" evidence="16">
    <location>
        <begin position="43"/>
        <end position="134"/>
    </location>
</feature>
<dbReference type="GO" id="GO:0000166">
    <property type="term" value="F:nucleotide binding"/>
    <property type="evidence" value="ECO:0007669"/>
    <property type="project" value="UniProtKB-KW"/>
</dbReference>
<evidence type="ECO:0000313" key="18">
    <source>
        <dbReference type="EMBL" id="OGY83679.1"/>
    </source>
</evidence>
<gene>
    <name evidence="18" type="ORF">A2898_05865</name>
</gene>
<evidence type="ECO:0000256" key="2">
    <source>
        <dbReference type="ARBA" id="ARBA00007405"/>
    </source>
</evidence>
<evidence type="ECO:0000256" key="3">
    <source>
        <dbReference type="ARBA" id="ARBA00012274"/>
    </source>
</evidence>
<dbReference type="CDD" id="cd02888">
    <property type="entry name" value="RNR_II_dimer"/>
    <property type="match status" value="1"/>
</dbReference>
<dbReference type="EMBL" id="MHKE01000013">
    <property type="protein sequence ID" value="OGY83679.1"/>
    <property type="molecule type" value="Genomic_DNA"/>
</dbReference>
<evidence type="ECO:0000256" key="12">
    <source>
        <dbReference type="ARBA" id="ARBA00047754"/>
    </source>
</evidence>
<dbReference type="InterPro" id="IPR013678">
    <property type="entry name" value="RNR_2_N"/>
</dbReference>
<sequence>MKTQASSVSAIPKKITAKTGIHLNRYFTKKGEHPYDSIEWELREAKISGEEGKIIFEQKDVEFPKSWSQLATNVVVSKYFRGKINTPNRETSVKQMISRVTDTITKWGTQGGYFETQEDAEIFHTELTHLLVNQKMAFNSPVWFNVGVKDHPQCSACFILSVEDDMESILEWIRTEGMIFKGGSGSGVNLSPLRSSKETLGGGGIASGPVSFMRGADASAGAIKSGGTTRRAAKMVILNVDHPDILEFIHSKEVEEKKAWALGEAGYDMSMNGEAWKSIQFQNANNSVRVTDEFMRAVVENRQFSTKYVTSGEQANTYNARDMLKQIAEATWVCGDPGLQYDTTINAWHTCPNTGRINGSNPCSEYMHLDNSACNLASINLMKFLREDNSFDVQAFKKAVDITILAQEILVGFSSYPTPSIEQNAKDYRELGLGYANLGALLMSWGLPYDSDAGRAVSATITALMTGEAYAESARVSEVVGPFAGYEKNREPMLNVIAKHKFHLDDINRTYVPQGLFEAAEQSWTDALQLGQQHGIRNSQVSVLAPTGTISFLMDCDTTGVEPDIALVKYKNLVGGGVMKIVNKSVPKALQRLGYSQAQVDAIIDFINEKGTIEGAPGMKDEHLSIFDCAFKPINGQRFIHYRGHIKMMGAVQPFISGAISKTVNLPKEAVAQDIIDTYIESWKLGLKALAIYRDGSKRTQPLSMKNDDHDQKSTAAVVKQQYSVRRRLPDERKSITHKFTVAGHEGYITVGLYDDGKPGEVFITMAKEGSTISGLMDALATVTSVSLQYGVPLKTLVNKFSHMRFEPSGFTGNPDIPIAKSILDYIFRWLGRKFLPHTEHEEATKQTVKPLNGNGNEEPVKVEEMPTSTPDEIQQQFTFSNQEDAPACSNCGSIMVRNAACYKCMNCGATSGCS</sequence>
<keyword evidence="10 13" id="KW-0170">Cobalt</keyword>
<dbReference type="GO" id="GO:0071897">
    <property type="term" value="P:DNA biosynthetic process"/>
    <property type="evidence" value="ECO:0007669"/>
    <property type="project" value="UniProtKB-KW"/>
</dbReference>
<comment type="similarity">
    <text evidence="2 13">Belongs to the ribonucleoside diphosphate reductase class-2 family.</text>
</comment>
<proteinExistence type="inferred from homology"/>
<keyword evidence="8 13" id="KW-0560">Oxidoreductase</keyword>
<dbReference type="InterPro" id="IPR050862">
    <property type="entry name" value="RdRp_reductase_class-2"/>
</dbReference>
<keyword evidence="6 13" id="KW-0237">DNA synthesis</keyword>
<keyword evidence="9" id="KW-1015">Disulfide bond</keyword>
<dbReference type="NCBIfam" id="NF005122">
    <property type="entry name" value="PRK06556.1"/>
    <property type="match status" value="1"/>
</dbReference>
<dbReference type="STRING" id="1798543.A2898_05865"/>
<dbReference type="Pfam" id="PF12637">
    <property type="entry name" value="TSCPD"/>
    <property type="match status" value="1"/>
</dbReference>
<feature type="region of interest" description="Disordered" evidence="14">
    <location>
        <begin position="842"/>
        <end position="863"/>
    </location>
</feature>
<feature type="compositionally biased region" description="Polar residues" evidence="14">
    <location>
        <begin position="846"/>
        <end position="856"/>
    </location>
</feature>
<comment type="function">
    <text evidence="11 13">Catalyzes the reduction of ribonucleotides to deoxyribonucleotides. May function to provide a pool of deoxyribonucleotide precursors for DNA repair during oxygen limitation and/or for immediate growth after restoration of oxygen.</text>
</comment>
<keyword evidence="7 13" id="KW-0547">Nucleotide-binding</keyword>
<comment type="caution">
    <text evidence="18">The sequence shown here is derived from an EMBL/GenBank/DDBJ whole genome shotgun (WGS) entry which is preliminary data.</text>
</comment>
<feature type="domain" description="Ribonucleotide reductase large subunit C-terminal" evidence="15">
    <location>
        <begin position="155"/>
        <end position="693"/>
    </location>
</feature>
<protein>
    <recommendedName>
        <fullName evidence="4 13">Vitamin B12-dependent ribonucleotide reductase</fullName>
        <ecNumber evidence="3 13">1.17.4.1</ecNumber>
    </recommendedName>
</protein>
<evidence type="ECO:0000256" key="10">
    <source>
        <dbReference type="ARBA" id="ARBA00023285"/>
    </source>
</evidence>
<evidence type="ECO:0000256" key="11">
    <source>
        <dbReference type="ARBA" id="ARBA00025437"/>
    </source>
</evidence>
<feature type="domain" description="TSCPD" evidence="17">
    <location>
        <begin position="730"/>
        <end position="832"/>
    </location>
</feature>
<dbReference type="SUPFAM" id="SSF51998">
    <property type="entry name" value="PFL-like glycyl radical enzymes"/>
    <property type="match status" value="1"/>
</dbReference>
<evidence type="ECO:0000256" key="14">
    <source>
        <dbReference type="SAM" id="MobiDB-lite"/>
    </source>
</evidence>
<dbReference type="Gene3D" id="3.20.70.20">
    <property type="match status" value="1"/>
</dbReference>
<evidence type="ECO:0000256" key="9">
    <source>
        <dbReference type="ARBA" id="ARBA00023157"/>
    </source>
</evidence>
<dbReference type="GO" id="GO:0031419">
    <property type="term" value="F:cobalamin binding"/>
    <property type="evidence" value="ECO:0007669"/>
    <property type="project" value="UniProtKB-KW"/>
</dbReference>
<dbReference type="GO" id="GO:0004748">
    <property type="term" value="F:ribonucleoside-diphosphate reductase activity, thioredoxin disulfide as acceptor"/>
    <property type="evidence" value="ECO:0007669"/>
    <property type="project" value="UniProtKB-EC"/>
</dbReference>
<dbReference type="EC" id="1.17.4.1" evidence="3 13"/>
<evidence type="ECO:0000256" key="7">
    <source>
        <dbReference type="ARBA" id="ARBA00022741"/>
    </source>
</evidence>
<dbReference type="PANTHER" id="PTHR43371">
    <property type="entry name" value="VITAMIN B12-DEPENDENT RIBONUCLEOTIDE REDUCTASE"/>
    <property type="match status" value="1"/>
</dbReference>
<evidence type="ECO:0000313" key="19">
    <source>
        <dbReference type="Proteomes" id="UP000179164"/>
    </source>
</evidence>
<evidence type="ECO:0000256" key="4">
    <source>
        <dbReference type="ARBA" id="ARBA00014409"/>
    </source>
</evidence>
<comment type="cofactor">
    <cofactor evidence="1 13">
        <name>adenosylcob(III)alamin</name>
        <dbReference type="ChEBI" id="CHEBI:18408"/>
    </cofactor>
</comment>
<organism evidence="18 19">
    <name type="scientific">Candidatus Kerfeldbacteria bacterium RIFCSPLOWO2_01_FULL_48_11</name>
    <dbReference type="NCBI Taxonomy" id="1798543"/>
    <lineage>
        <taxon>Bacteria</taxon>
        <taxon>Candidatus Kerfeldiibacteriota</taxon>
    </lineage>
</organism>